<keyword evidence="2" id="KW-0812">Transmembrane</keyword>
<protein>
    <submittedName>
        <fullName evidence="3">Uncharacterized protein</fullName>
    </submittedName>
</protein>
<dbReference type="EMBL" id="JAUSUZ010000001">
    <property type="protein sequence ID" value="MDQ0364355.1"/>
    <property type="molecule type" value="Genomic_DNA"/>
</dbReference>
<keyword evidence="2" id="KW-1133">Transmembrane helix</keyword>
<dbReference type="AlphaFoldDB" id="A0AAE3VVD5"/>
<feature type="compositionally biased region" description="Low complexity" evidence="1">
    <location>
        <begin position="73"/>
        <end position="86"/>
    </location>
</feature>
<feature type="compositionally biased region" description="Pro residues" evidence="1">
    <location>
        <begin position="61"/>
        <end position="72"/>
    </location>
</feature>
<accession>A0AAE3VVD5</accession>
<feature type="region of interest" description="Disordered" evidence="1">
    <location>
        <begin position="1"/>
        <end position="22"/>
    </location>
</feature>
<evidence type="ECO:0000256" key="2">
    <source>
        <dbReference type="SAM" id="Phobius"/>
    </source>
</evidence>
<reference evidence="3 4" key="1">
    <citation type="submission" date="2023-07" db="EMBL/GenBank/DDBJ databases">
        <title>Sequencing the genomes of 1000 actinobacteria strains.</title>
        <authorList>
            <person name="Klenk H.-P."/>
        </authorList>
    </citation>
    <scope>NUCLEOTIDE SEQUENCE [LARGE SCALE GENOMIC DNA]</scope>
    <source>
        <strain evidence="3 4">DSM 44709</strain>
    </source>
</reference>
<sequence length="109" mass="11074">MPRSPPAPAGSPRTTCAAAPPTLTARRHRPFVRALPGLLAVAAVAPVVAVLLPGHVIRPGPQRPAAPSPTPCPTATAAPGAGSAAPPATPCPDPVTVHVPWYGRLWPWN</sequence>
<comment type="caution">
    <text evidence="3">The sequence shown here is derived from an EMBL/GenBank/DDBJ whole genome shotgun (WGS) entry which is preliminary data.</text>
</comment>
<proteinExistence type="predicted"/>
<name>A0AAE3VVD5_9ACTN</name>
<feature type="transmembrane region" description="Helical" evidence="2">
    <location>
        <begin position="31"/>
        <end position="52"/>
    </location>
</feature>
<evidence type="ECO:0000313" key="4">
    <source>
        <dbReference type="Proteomes" id="UP001240236"/>
    </source>
</evidence>
<keyword evidence="2" id="KW-0472">Membrane</keyword>
<dbReference type="Proteomes" id="UP001240236">
    <property type="component" value="Unassembled WGS sequence"/>
</dbReference>
<keyword evidence="4" id="KW-1185">Reference proteome</keyword>
<feature type="compositionally biased region" description="Low complexity" evidence="1">
    <location>
        <begin position="10"/>
        <end position="22"/>
    </location>
</feature>
<evidence type="ECO:0000313" key="3">
    <source>
        <dbReference type="EMBL" id="MDQ0364355.1"/>
    </source>
</evidence>
<dbReference type="RefSeq" id="WP_307235696.1">
    <property type="nucleotide sequence ID" value="NZ_JAUSUZ010000001.1"/>
</dbReference>
<organism evidence="3 4">
    <name type="scientific">Catenuloplanes indicus</name>
    <dbReference type="NCBI Taxonomy" id="137267"/>
    <lineage>
        <taxon>Bacteria</taxon>
        <taxon>Bacillati</taxon>
        <taxon>Actinomycetota</taxon>
        <taxon>Actinomycetes</taxon>
        <taxon>Micromonosporales</taxon>
        <taxon>Micromonosporaceae</taxon>
        <taxon>Catenuloplanes</taxon>
    </lineage>
</organism>
<feature type="region of interest" description="Disordered" evidence="1">
    <location>
        <begin position="56"/>
        <end position="93"/>
    </location>
</feature>
<evidence type="ECO:0000256" key="1">
    <source>
        <dbReference type="SAM" id="MobiDB-lite"/>
    </source>
</evidence>
<gene>
    <name evidence="3" type="ORF">J2S42_001024</name>
</gene>